<dbReference type="SUPFAM" id="SSF53383">
    <property type="entry name" value="PLP-dependent transferases"/>
    <property type="match status" value="1"/>
</dbReference>
<organism evidence="1 2">
    <name type="scientific">Candidatus Synechococcus spongiarum 142</name>
    <dbReference type="NCBI Taxonomy" id="1608213"/>
    <lineage>
        <taxon>Bacteria</taxon>
        <taxon>Bacillati</taxon>
        <taxon>Cyanobacteriota</taxon>
        <taxon>Cyanophyceae</taxon>
        <taxon>Synechococcales</taxon>
        <taxon>Synechococcaceae</taxon>
        <taxon>Synechococcus</taxon>
    </lineage>
</organism>
<evidence type="ECO:0008006" key="3">
    <source>
        <dbReference type="Google" id="ProtNLM"/>
    </source>
</evidence>
<evidence type="ECO:0000313" key="1">
    <source>
        <dbReference type="EMBL" id="KKZ14452.1"/>
    </source>
</evidence>
<feature type="non-terminal residue" evidence="1">
    <location>
        <position position="1"/>
    </location>
</feature>
<accession>A0A6N3X0R1</accession>
<reference evidence="1 2" key="1">
    <citation type="submission" date="2015-01" db="EMBL/GenBank/DDBJ databases">
        <title>Lifestyle Evolution in Cyanobacterial Symbionts of Sponges.</title>
        <authorList>
            <person name="Burgsdorf I."/>
            <person name="Slaby B.M."/>
            <person name="Handley K.M."/>
            <person name="Haber M."/>
            <person name="Blom J."/>
            <person name="Marshall C.W."/>
            <person name="Gilbert J.A."/>
            <person name="Hentschel U."/>
            <person name="Steindler L."/>
        </authorList>
    </citation>
    <scope>NUCLEOTIDE SEQUENCE [LARGE SCALE GENOMIC DNA]</scope>
    <source>
        <strain evidence="1">142</strain>
    </source>
</reference>
<name>A0A6N3X0R1_9SYNE</name>
<dbReference type="AlphaFoldDB" id="A0A6N3X0R1"/>
<proteinExistence type="predicted"/>
<sequence>PCLQVHPGAANYRLLSCHHSLTPLQQSLARQGILVRDCRSFPGLDHHWLRIAVGRRRHNRRLVAAMAAGLKDPNLYSLS</sequence>
<dbReference type="EMBL" id="JXUO01000161">
    <property type="protein sequence ID" value="KKZ14452.1"/>
    <property type="molecule type" value="Genomic_DNA"/>
</dbReference>
<evidence type="ECO:0000313" key="2">
    <source>
        <dbReference type="Proteomes" id="UP000035054"/>
    </source>
</evidence>
<dbReference type="InterPro" id="IPR015422">
    <property type="entry name" value="PyrdxlP-dep_Trfase_small"/>
</dbReference>
<dbReference type="InterPro" id="IPR015424">
    <property type="entry name" value="PyrdxlP-dep_Trfase"/>
</dbReference>
<dbReference type="Proteomes" id="UP000035054">
    <property type="component" value="Unassembled WGS sequence"/>
</dbReference>
<dbReference type="Gene3D" id="3.90.1150.10">
    <property type="entry name" value="Aspartate Aminotransferase, domain 1"/>
    <property type="match status" value="1"/>
</dbReference>
<protein>
    <recommendedName>
        <fullName evidence="3">Threonine-phosphate decarboxylase</fullName>
    </recommendedName>
</protein>
<gene>
    <name evidence="1" type="ORF">TH68_04735</name>
</gene>
<comment type="caution">
    <text evidence="1">The sequence shown here is derived from an EMBL/GenBank/DDBJ whole genome shotgun (WGS) entry which is preliminary data.</text>
</comment>